<evidence type="ECO:0000313" key="2">
    <source>
        <dbReference type="Proteomes" id="UP000198711"/>
    </source>
</evidence>
<name>A0A8X8LCG3_9BACT</name>
<reference evidence="1 2" key="1">
    <citation type="submission" date="2016-10" db="EMBL/GenBank/DDBJ databases">
        <authorList>
            <person name="Varghese N."/>
            <person name="Submissions S."/>
        </authorList>
    </citation>
    <scope>NUCLEOTIDE SEQUENCE [LARGE SCALE GENOMIC DNA]</scope>
    <source>
        <strain evidence="1 2">DSM 25353</strain>
    </source>
</reference>
<evidence type="ECO:0000313" key="1">
    <source>
        <dbReference type="EMBL" id="SDW01870.1"/>
    </source>
</evidence>
<dbReference type="Pfam" id="PF11138">
    <property type="entry name" value="DUF2911"/>
    <property type="match status" value="1"/>
</dbReference>
<gene>
    <name evidence="1" type="ORF">SAMN05444410_10124</name>
</gene>
<dbReference type="InterPro" id="IPR021314">
    <property type="entry name" value="DUF2911"/>
</dbReference>
<dbReference type="AlphaFoldDB" id="A0A8X8LCG3"/>
<dbReference type="EMBL" id="FNNO01000001">
    <property type="protein sequence ID" value="SDW01870.1"/>
    <property type="molecule type" value="Genomic_DNA"/>
</dbReference>
<sequence>MTAYHYFRVAVWVFIKLFFQTSTVMKNISLLAIACSLLLTTTVTFAQNAKPSPAATTSETLANGATITINYSQPALKGRTMGKDVEPMEDKVWRAGANEATVFETSKDITIDGKSLPAGKYGFFVLVHGGEWTLIFNKTWKQWGAFQYKEADDALRVAVKAGKTKAPVERLTYTISKSGAVSLAWGNTEATFHVR</sequence>
<proteinExistence type="predicted"/>
<protein>
    <recommendedName>
        <fullName evidence="3">DUF2911 domain-containing protein</fullName>
    </recommendedName>
</protein>
<evidence type="ECO:0008006" key="3">
    <source>
        <dbReference type="Google" id="ProtNLM"/>
    </source>
</evidence>
<comment type="caution">
    <text evidence="1">The sequence shown here is derived from an EMBL/GenBank/DDBJ whole genome shotgun (WGS) entry which is preliminary data.</text>
</comment>
<keyword evidence="2" id="KW-1185">Reference proteome</keyword>
<organism evidence="1 2">
    <name type="scientific">Hydrobacter penzbergensis</name>
    <dbReference type="NCBI Taxonomy" id="1235997"/>
    <lineage>
        <taxon>Bacteria</taxon>
        <taxon>Pseudomonadati</taxon>
        <taxon>Bacteroidota</taxon>
        <taxon>Chitinophagia</taxon>
        <taxon>Chitinophagales</taxon>
        <taxon>Chitinophagaceae</taxon>
        <taxon>Hydrobacter</taxon>
    </lineage>
</organism>
<accession>A0A8X8LCG3</accession>
<dbReference type="Proteomes" id="UP000198711">
    <property type="component" value="Unassembled WGS sequence"/>
</dbReference>